<dbReference type="RefSeq" id="XP_025463993.1">
    <property type="nucleotide sequence ID" value="XM_025606126.1"/>
</dbReference>
<protein>
    <submittedName>
        <fullName evidence="2">Uncharacterized protein</fullName>
    </submittedName>
</protein>
<feature type="region of interest" description="Disordered" evidence="1">
    <location>
        <begin position="56"/>
        <end position="81"/>
    </location>
</feature>
<evidence type="ECO:0000313" key="3">
    <source>
        <dbReference type="Proteomes" id="UP000246702"/>
    </source>
</evidence>
<reference evidence="2 3" key="1">
    <citation type="submission" date="2016-12" db="EMBL/GenBank/DDBJ databases">
        <title>The genomes of Aspergillus section Nigri reveals drivers in fungal speciation.</title>
        <authorList>
            <consortium name="DOE Joint Genome Institute"/>
            <person name="Vesth T.C."/>
            <person name="Nybo J."/>
            <person name="Theobald S."/>
            <person name="Brandl J."/>
            <person name="Frisvad J.C."/>
            <person name="Nielsen K.F."/>
            <person name="Lyhne E.K."/>
            <person name="Kogle M.E."/>
            <person name="Kuo A."/>
            <person name="Riley R."/>
            <person name="Clum A."/>
            <person name="Nolan M."/>
            <person name="Lipzen A."/>
            <person name="Salamov A."/>
            <person name="Henrissat B."/>
            <person name="Wiebenga A."/>
            <person name="De Vries R.P."/>
            <person name="Grigoriev I.V."/>
            <person name="Mortensen U.H."/>
            <person name="Andersen M.R."/>
            <person name="Baker S.E."/>
        </authorList>
    </citation>
    <scope>NUCLEOTIDE SEQUENCE [LARGE SCALE GENOMIC DNA]</scope>
    <source>
        <strain evidence="2 3">CBS 115572</strain>
    </source>
</reference>
<organism evidence="2 3">
    <name type="scientific">Aspergillus sclerotioniger CBS 115572</name>
    <dbReference type="NCBI Taxonomy" id="1450535"/>
    <lineage>
        <taxon>Eukaryota</taxon>
        <taxon>Fungi</taxon>
        <taxon>Dikarya</taxon>
        <taxon>Ascomycota</taxon>
        <taxon>Pezizomycotina</taxon>
        <taxon>Eurotiomycetes</taxon>
        <taxon>Eurotiomycetidae</taxon>
        <taxon>Eurotiales</taxon>
        <taxon>Aspergillaceae</taxon>
        <taxon>Aspergillus</taxon>
        <taxon>Aspergillus subgen. Circumdati</taxon>
    </lineage>
</organism>
<dbReference type="GeneID" id="37108269"/>
<dbReference type="Proteomes" id="UP000246702">
    <property type="component" value="Unassembled WGS sequence"/>
</dbReference>
<comment type="caution">
    <text evidence="2">The sequence shown here is derived from an EMBL/GenBank/DDBJ whole genome shotgun (WGS) entry which is preliminary data.</text>
</comment>
<dbReference type="EMBL" id="MSFK01000028">
    <property type="protein sequence ID" value="PWY75996.1"/>
    <property type="molecule type" value="Genomic_DNA"/>
</dbReference>
<gene>
    <name evidence="2" type="ORF">BO94DRAFT_207215</name>
</gene>
<sequence>MMALKPVVSNTVLLAHSGMSRVSRHTTVTRTAALAHHHETITALAWSSEQWRWVQAPKPRRRPSQAESHDDALRKPCGVLI</sequence>
<evidence type="ECO:0000313" key="2">
    <source>
        <dbReference type="EMBL" id="PWY75996.1"/>
    </source>
</evidence>
<name>A0A317VNT9_9EURO</name>
<keyword evidence="3" id="KW-1185">Reference proteome</keyword>
<evidence type="ECO:0000256" key="1">
    <source>
        <dbReference type="SAM" id="MobiDB-lite"/>
    </source>
</evidence>
<dbReference type="AlphaFoldDB" id="A0A317VNT9"/>
<accession>A0A317VNT9</accession>
<proteinExistence type="predicted"/>